<sequence length="91" mass="10283">MEMSYGAQAATEEDPKAKIQGKRFEALEALRALAALGITVFHYGCCFARLDYFIDVQKMSLHLLVDFFMDGSLVDLCFLTATCSRRRPVIR</sequence>
<keyword evidence="2" id="KW-1185">Reference proteome</keyword>
<accession>A0ABN9RLG2</accession>
<reference evidence="1" key="1">
    <citation type="submission" date="2023-10" db="EMBL/GenBank/DDBJ databases">
        <authorList>
            <person name="Chen Y."/>
            <person name="Shah S."/>
            <person name="Dougan E. K."/>
            <person name="Thang M."/>
            <person name="Chan C."/>
        </authorList>
    </citation>
    <scope>NUCLEOTIDE SEQUENCE [LARGE SCALE GENOMIC DNA]</scope>
</reference>
<organism evidence="1 2">
    <name type="scientific">Prorocentrum cordatum</name>
    <dbReference type="NCBI Taxonomy" id="2364126"/>
    <lineage>
        <taxon>Eukaryota</taxon>
        <taxon>Sar</taxon>
        <taxon>Alveolata</taxon>
        <taxon>Dinophyceae</taxon>
        <taxon>Prorocentrales</taxon>
        <taxon>Prorocentraceae</taxon>
        <taxon>Prorocentrum</taxon>
    </lineage>
</organism>
<dbReference type="Proteomes" id="UP001189429">
    <property type="component" value="Unassembled WGS sequence"/>
</dbReference>
<dbReference type="EMBL" id="CAUYUJ010007224">
    <property type="protein sequence ID" value="CAK0819998.1"/>
    <property type="molecule type" value="Genomic_DNA"/>
</dbReference>
<protein>
    <submittedName>
        <fullName evidence="1">Uncharacterized protein</fullName>
    </submittedName>
</protein>
<evidence type="ECO:0000313" key="1">
    <source>
        <dbReference type="EMBL" id="CAK0819998.1"/>
    </source>
</evidence>
<evidence type="ECO:0000313" key="2">
    <source>
        <dbReference type="Proteomes" id="UP001189429"/>
    </source>
</evidence>
<proteinExistence type="predicted"/>
<gene>
    <name evidence="1" type="ORF">PCOR1329_LOCUS21831</name>
</gene>
<comment type="caution">
    <text evidence="1">The sequence shown here is derived from an EMBL/GenBank/DDBJ whole genome shotgun (WGS) entry which is preliminary data.</text>
</comment>
<name>A0ABN9RLG2_9DINO</name>